<proteinExistence type="predicted"/>
<organism evidence="2 3">
    <name type="scientific">Deinococcus arenae</name>
    <dbReference type="NCBI Taxonomy" id="1452751"/>
    <lineage>
        <taxon>Bacteria</taxon>
        <taxon>Thermotogati</taxon>
        <taxon>Deinococcota</taxon>
        <taxon>Deinococci</taxon>
        <taxon>Deinococcales</taxon>
        <taxon>Deinococcaceae</taxon>
        <taxon>Deinococcus</taxon>
    </lineage>
</organism>
<gene>
    <name evidence="2" type="ORF">GCM10008956_22240</name>
</gene>
<comment type="caution">
    <text evidence="2">The sequence shown here is derived from an EMBL/GenBank/DDBJ whole genome shotgun (WGS) entry which is preliminary data.</text>
</comment>
<dbReference type="NCBIfam" id="NF038403">
    <property type="entry name" value="perm_prefix_1"/>
    <property type="match status" value="1"/>
</dbReference>
<reference evidence="3" key="1">
    <citation type="journal article" date="2019" name="Int. J. Syst. Evol. Microbiol.">
        <title>The Global Catalogue of Microorganisms (GCM) 10K type strain sequencing project: providing services to taxonomists for standard genome sequencing and annotation.</title>
        <authorList>
            <consortium name="The Broad Institute Genomics Platform"/>
            <consortium name="The Broad Institute Genome Sequencing Center for Infectious Disease"/>
            <person name="Wu L."/>
            <person name="Ma J."/>
        </authorList>
    </citation>
    <scope>NUCLEOTIDE SEQUENCE [LARGE SCALE GENOMIC DNA]</scope>
    <source>
        <strain evidence="3">JCM 31047</strain>
    </source>
</reference>
<dbReference type="Proteomes" id="UP000600547">
    <property type="component" value="Unassembled WGS sequence"/>
</dbReference>
<evidence type="ECO:0000256" key="1">
    <source>
        <dbReference type="SAM" id="Phobius"/>
    </source>
</evidence>
<dbReference type="InterPro" id="IPR047928">
    <property type="entry name" value="Perm_prefix_1"/>
</dbReference>
<accession>A0A8H9GQB2</accession>
<evidence type="ECO:0000313" key="3">
    <source>
        <dbReference type="Proteomes" id="UP000600547"/>
    </source>
</evidence>
<keyword evidence="3" id="KW-1185">Reference proteome</keyword>
<keyword evidence="1" id="KW-0472">Membrane</keyword>
<keyword evidence="1" id="KW-1133">Transmembrane helix</keyword>
<dbReference type="AlphaFoldDB" id="A0A8H9GQB2"/>
<dbReference type="EMBL" id="BMQG01000006">
    <property type="protein sequence ID" value="GGM45533.1"/>
    <property type="molecule type" value="Genomic_DNA"/>
</dbReference>
<feature type="transmembrane region" description="Helical" evidence="1">
    <location>
        <begin position="83"/>
        <end position="102"/>
    </location>
</feature>
<evidence type="ECO:0000313" key="2">
    <source>
        <dbReference type="EMBL" id="GGM45533.1"/>
    </source>
</evidence>
<dbReference type="Pfam" id="PF22564">
    <property type="entry name" value="HAAS"/>
    <property type="match status" value="1"/>
</dbReference>
<protein>
    <submittedName>
        <fullName evidence="2">Uncharacterized protein</fullName>
    </submittedName>
</protein>
<name>A0A8H9GQB2_9DEIO</name>
<keyword evidence="1" id="KW-0812">Transmembrane</keyword>
<dbReference type="RefSeq" id="WP_110829346.1">
    <property type="nucleotide sequence ID" value="NZ_BMQG01000006.1"/>
</dbReference>
<sequence>MTTAAHPIPRALNAYLRRATWGLPEARRQELWDELEEHVLTRADHLILTGLTPTQATAQAIRELGPPARVTLGMAKVYTMPKLLLAAATLALGISAGLYALAGGSDGAILNVPVFQQPKIGMLCAANGANLPQLSLPVASRANGQICYRLTTERDLTGRPAMISVQSATQIMALVGGTVTTRSDGRIQLSRPNGTWTRTEFAFTEGTQRYIFASVVFDALISTRNRNEVIRISGFDQPTMSVNDRRIRLTGSTGNRVGNNIYSSLVGDAVSAVIYGNPDSAFSFKQERATATAPTHLIQTGLKADEVVALITRSGQDTYSTDFSVVQADGTVSLHAQATRLRFVSKSADMTGNSDGAPAILVRLSNVPLDNLKSGIFVPAQATSDAR</sequence>